<dbReference type="EMBL" id="QTSX02002148">
    <property type="protein sequence ID" value="KAJ9078445.1"/>
    <property type="molecule type" value="Genomic_DNA"/>
</dbReference>
<keyword evidence="2" id="KW-1185">Reference proteome</keyword>
<evidence type="ECO:0000313" key="2">
    <source>
        <dbReference type="Proteomes" id="UP001165960"/>
    </source>
</evidence>
<gene>
    <name evidence="1" type="ORF">DSO57_1006573</name>
</gene>
<proteinExistence type="predicted"/>
<sequence length="207" mass="23719">MKRRFKYLKQSGATIVTLSGLELPEDYTSSGNLLIEANIPVQRHMVCEFGHDIQDYLKYDVIYGPHSLPNIRHVPSIIEWYENYPLSKNYSLAPLRAADPKTCSQEVLYYPNYQQETRTNLTQLFKAFNLQAIAMPSDVRAPGIYLPFVAGYPAINIPIGYKQDGSSLGMLLYGKQNSDEQILHLAQALQRSGLFRRRRPRFLGFEQ</sequence>
<reference evidence="1" key="1">
    <citation type="submission" date="2022-04" db="EMBL/GenBank/DDBJ databases">
        <title>Genome of the entomopathogenic fungus Entomophthora muscae.</title>
        <authorList>
            <person name="Elya C."/>
            <person name="Lovett B.R."/>
            <person name="Lee E."/>
            <person name="Macias A.M."/>
            <person name="Hajek A.E."/>
            <person name="De Bivort B.L."/>
            <person name="Kasson M.T."/>
            <person name="De Fine Licht H.H."/>
            <person name="Stajich J.E."/>
        </authorList>
    </citation>
    <scope>NUCLEOTIDE SEQUENCE</scope>
    <source>
        <strain evidence="1">Berkeley</strain>
    </source>
</reference>
<comment type="caution">
    <text evidence="1">The sequence shown here is derived from an EMBL/GenBank/DDBJ whole genome shotgun (WGS) entry which is preliminary data.</text>
</comment>
<organism evidence="1 2">
    <name type="scientific">Entomophthora muscae</name>
    <dbReference type="NCBI Taxonomy" id="34485"/>
    <lineage>
        <taxon>Eukaryota</taxon>
        <taxon>Fungi</taxon>
        <taxon>Fungi incertae sedis</taxon>
        <taxon>Zoopagomycota</taxon>
        <taxon>Entomophthoromycotina</taxon>
        <taxon>Entomophthoromycetes</taxon>
        <taxon>Entomophthorales</taxon>
        <taxon>Entomophthoraceae</taxon>
        <taxon>Entomophthora</taxon>
    </lineage>
</organism>
<evidence type="ECO:0000313" key="1">
    <source>
        <dbReference type="EMBL" id="KAJ9078445.1"/>
    </source>
</evidence>
<name>A0ACC2TUL0_9FUNG</name>
<dbReference type="Proteomes" id="UP001165960">
    <property type="component" value="Unassembled WGS sequence"/>
</dbReference>
<protein>
    <submittedName>
        <fullName evidence="1">Uncharacterized protein</fullName>
    </submittedName>
</protein>
<accession>A0ACC2TUL0</accession>